<accession>A0A6A6PQ10</accession>
<evidence type="ECO:0000313" key="2">
    <source>
        <dbReference type="EMBL" id="KAF2481307.1"/>
    </source>
</evidence>
<name>A0A6A6PQ10_9PEZI</name>
<evidence type="ECO:0000256" key="1">
    <source>
        <dbReference type="SAM" id="MobiDB-lite"/>
    </source>
</evidence>
<evidence type="ECO:0000313" key="3">
    <source>
        <dbReference type="Proteomes" id="UP000799767"/>
    </source>
</evidence>
<protein>
    <submittedName>
        <fullName evidence="2">Uncharacterized protein</fullName>
    </submittedName>
</protein>
<gene>
    <name evidence="2" type="ORF">BDY17DRAFT_186221</name>
</gene>
<dbReference type="EMBL" id="MU001638">
    <property type="protein sequence ID" value="KAF2481307.1"/>
    <property type="molecule type" value="Genomic_DNA"/>
</dbReference>
<organism evidence="2 3">
    <name type="scientific">Neohortaea acidophila</name>
    <dbReference type="NCBI Taxonomy" id="245834"/>
    <lineage>
        <taxon>Eukaryota</taxon>
        <taxon>Fungi</taxon>
        <taxon>Dikarya</taxon>
        <taxon>Ascomycota</taxon>
        <taxon>Pezizomycotina</taxon>
        <taxon>Dothideomycetes</taxon>
        <taxon>Dothideomycetidae</taxon>
        <taxon>Mycosphaerellales</taxon>
        <taxon>Teratosphaeriaceae</taxon>
        <taxon>Neohortaea</taxon>
    </lineage>
</organism>
<dbReference type="AlphaFoldDB" id="A0A6A6PQ10"/>
<proteinExistence type="predicted"/>
<reference evidence="2" key="1">
    <citation type="journal article" date="2020" name="Stud. Mycol.">
        <title>101 Dothideomycetes genomes: a test case for predicting lifestyles and emergence of pathogens.</title>
        <authorList>
            <person name="Haridas S."/>
            <person name="Albert R."/>
            <person name="Binder M."/>
            <person name="Bloem J."/>
            <person name="Labutti K."/>
            <person name="Salamov A."/>
            <person name="Andreopoulos B."/>
            <person name="Baker S."/>
            <person name="Barry K."/>
            <person name="Bills G."/>
            <person name="Bluhm B."/>
            <person name="Cannon C."/>
            <person name="Castanera R."/>
            <person name="Culley D."/>
            <person name="Daum C."/>
            <person name="Ezra D."/>
            <person name="Gonzalez J."/>
            <person name="Henrissat B."/>
            <person name="Kuo A."/>
            <person name="Liang C."/>
            <person name="Lipzen A."/>
            <person name="Lutzoni F."/>
            <person name="Magnuson J."/>
            <person name="Mondo S."/>
            <person name="Nolan M."/>
            <person name="Ohm R."/>
            <person name="Pangilinan J."/>
            <person name="Park H.-J."/>
            <person name="Ramirez L."/>
            <person name="Alfaro M."/>
            <person name="Sun H."/>
            <person name="Tritt A."/>
            <person name="Yoshinaga Y."/>
            <person name="Zwiers L.-H."/>
            <person name="Turgeon B."/>
            <person name="Goodwin S."/>
            <person name="Spatafora J."/>
            <person name="Crous P."/>
            <person name="Grigoriev I."/>
        </authorList>
    </citation>
    <scope>NUCLEOTIDE SEQUENCE</scope>
    <source>
        <strain evidence="2">CBS 113389</strain>
    </source>
</reference>
<dbReference type="Proteomes" id="UP000799767">
    <property type="component" value="Unassembled WGS sequence"/>
</dbReference>
<dbReference type="RefSeq" id="XP_033587877.1">
    <property type="nucleotide sequence ID" value="XM_033729968.1"/>
</dbReference>
<sequence length="339" mass="39016">MNARFDRPEKCNEQFSGEHGQALWLAFNFRGDYRAIIVPVFRPSMQWGIKMARTRASRRRLHENRLLTDDAKNRMANERKDGAKPSMKEEPSDSLSSWRDFVDANPGEKEEKIWERIQRYYNRHRPWYHCLLPFWRPKVVVESTVVIQTPRGDEFGVTLEHANFETVRKQSNERCVETLQELDGYGLIEGPDDIAHQEKAYRNECLARIDRHYHFIDCYKDPSIAGMPPLLTKEGALEPCIKDRQTINELELPSERNGAPAFPRMSGIYIEYDFDMQTHELEKLVVASFAIVVVLVWKGATGDWSTAVAVGSFIVGVSGLIIKRSQRGSPLGTKTIKTD</sequence>
<feature type="compositionally biased region" description="Basic and acidic residues" evidence="1">
    <location>
        <begin position="70"/>
        <end position="91"/>
    </location>
</feature>
<feature type="region of interest" description="Disordered" evidence="1">
    <location>
        <begin position="70"/>
        <end position="101"/>
    </location>
</feature>
<keyword evidence="3" id="KW-1185">Reference proteome</keyword>
<dbReference type="GeneID" id="54470970"/>